<dbReference type="EMBL" id="KK100312">
    <property type="protein sequence ID" value="KIZ06953.1"/>
    <property type="molecule type" value="Genomic_DNA"/>
</dbReference>
<organism evidence="1 2">
    <name type="scientific">Monoraphidium neglectum</name>
    <dbReference type="NCBI Taxonomy" id="145388"/>
    <lineage>
        <taxon>Eukaryota</taxon>
        <taxon>Viridiplantae</taxon>
        <taxon>Chlorophyta</taxon>
        <taxon>core chlorophytes</taxon>
        <taxon>Chlorophyceae</taxon>
        <taxon>CS clade</taxon>
        <taxon>Sphaeropleales</taxon>
        <taxon>Selenastraceae</taxon>
        <taxon>Monoraphidium</taxon>
    </lineage>
</organism>
<protein>
    <submittedName>
        <fullName evidence="1">Uncharacterized protein</fullName>
    </submittedName>
</protein>
<gene>
    <name evidence="1" type="ORF">MNEG_1004</name>
</gene>
<reference evidence="1 2" key="1">
    <citation type="journal article" date="2013" name="BMC Genomics">
        <title>Reconstruction of the lipid metabolism for the microalga Monoraphidium neglectum from its genome sequence reveals characteristics suitable for biofuel production.</title>
        <authorList>
            <person name="Bogen C."/>
            <person name="Al-Dilaimi A."/>
            <person name="Albersmeier A."/>
            <person name="Wichmann J."/>
            <person name="Grundmann M."/>
            <person name="Rupp O."/>
            <person name="Lauersen K.J."/>
            <person name="Blifernez-Klassen O."/>
            <person name="Kalinowski J."/>
            <person name="Goesmann A."/>
            <person name="Mussgnug J.H."/>
            <person name="Kruse O."/>
        </authorList>
    </citation>
    <scope>NUCLEOTIDE SEQUENCE [LARGE SCALE GENOMIC DNA]</scope>
    <source>
        <strain evidence="1 2">SAG 48.87</strain>
    </source>
</reference>
<dbReference type="Proteomes" id="UP000054498">
    <property type="component" value="Unassembled WGS sequence"/>
</dbReference>
<proteinExistence type="predicted"/>
<dbReference type="RefSeq" id="XP_013905972.1">
    <property type="nucleotide sequence ID" value="XM_014050518.1"/>
</dbReference>
<accession>A0A0D2K9M4</accession>
<name>A0A0D2K9M4_9CHLO</name>
<dbReference type="AlphaFoldDB" id="A0A0D2K9M4"/>
<dbReference type="GeneID" id="25727162"/>
<sequence length="88" mass="9360">MEDDGPLPRSASRSLSLDLARMSSWHLEQDVLVVASPKAAGDEPGGCPGASHLSAEALAMIRGQVTAERKELLYSNSLRRRSLEGGAK</sequence>
<evidence type="ECO:0000313" key="1">
    <source>
        <dbReference type="EMBL" id="KIZ06953.1"/>
    </source>
</evidence>
<keyword evidence="2" id="KW-1185">Reference proteome</keyword>
<dbReference type="KEGG" id="mng:MNEG_1004"/>
<evidence type="ECO:0000313" key="2">
    <source>
        <dbReference type="Proteomes" id="UP000054498"/>
    </source>
</evidence>